<dbReference type="EC" id="2.7.13.3" evidence="2"/>
<dbReference type="Pfam" id="PF00512">
    <property type="entry name" value="HisKA"/>
    <property type="match status" value="1"/>
</dbReference>
<proteinExistence type="predicted"/>
<protein>
    <recommendedName>
        <fullName evidence="2">histidine kinase</fullName>
        <ecNumber evidence="2">2.7.13.3</ecNumber>
    </recommendedName>
</protein>
<accession>A0ABW6ASA2</accession>
<dbReference type="Proteomes" id="UP001597512">
    <property type="component" value="Unassembled WGS sequence"/>
</dbReference>
<dbReference type="SMART" id="SM00388">
    <property type="entry name" value="HisKA"/>
    <property type="match status" value="1"/>
</dbReference>
<evidence type="ECO:0000256" key="2">
    <source>
        <dbReference type="ARBA" id="ARBA00012438"/>
    </source>
</evidence>
<dbReference type="Gene3D" id="3.30.565.10">
    <property type="entry name" value="Histidine kinase-like ATPase, C-terminal domain"/>
    <property type="match status" value="1"/>
</dbReference>
<keyword evidence="5 8" id="KW-0418">Kinase</keyword>
<evidence type="ECO:0000259" key="7">
    <source>
        <dbReference type="PROSITE" id="PS50109"/>
    </source>
</evidence>
<dbReference type="Gene3D" id="1.10.287.130">
    <property type="match status" value="1"/>
</dbReference>
<dbReference type="RefSeq" id="WP_381509066.1">
    <property type="nucleotide sequence ID" value="NZ_JBHUOM010000050.1"/>
</dbReference>
<sequence length="307" mass="34295">MNTTPPGLSEEETDPASLLRQLQEANHALVRQLTDRTVELNRVQAALTACEQTKAQSLQNEIERSQLLSRERELNDLKSNFITLASHEFRTPMGTILSSASLIGRYNGASDRDKRERHVQQIKSAVNNLTGLLNDFLSLSQMEQETLYGRPYPVDIVTFCKEFIDDMQMVIKPGQHVVYHHLEGPSTVSIDGQMLKNILVNLLVNASKYSAEEKEIELTTKVQRNQLVITVKDQGIGIPDVDKDNLFISFFRARNAIKVQGTGLGLYIVKRYVDLLGGTITFTSQVNSGTVFTIELPLTSLPAQPPV</sequence>
<comment type="caution">
    <text evidence="8">The sequence shown here is derived from an EMBL/GenBank/DDBJ whole genome shotgun (WGS) entry which is preliminary data.</text>
</comment>
<dbReference type="InterPro" id="IPR004358">
    <property type="entry name" value="Sig_transdc_His_kin-like_C"/>
</dbReference>
<dbReference type="PANTHER" id="PTHR43711">
    <property type="entry name" value="TWO-COMPONENT HISTIDINE KINASE"/>
    <property type="match status" value="1"/>
</dbReference>
<dbReference type="InterPro" id="IPR003594">
    <property type="entry name" value="HATPase_dom"/>
</dbReference>
<keyword evidence="3" id="KW-0597">Phosphoprotein</keyword>
<feature type="domain" description="Histidine kinase" evidence="7">
    <location>
        <begin position="84"/>
        <end position="300"/>
    </location>
</feature>
<organism evidence="8 9">
    <name type="scientific">Spirosoma flavum</name>
    <dbReference type="NCBI Taxonomy" id="2048557"/>
    <lineage>
        <taxon>Bacteria</taxon>
        <taxon>Pseudomonadati</taxon>
        <taxon>Bacteroidota</taxon>
        <taxon>Cytophagia</taxon>
        <taxon>Cytophagales</taxon>
        <taxon>Cytophagaceae</taxon>
        <taxon>Spirosoma</taxon>
    </lineage>
</organism>
<dbReference type="InterPro" id="IPR003661">
    <property type="entry name" value="HisK_dim/P_dom"/>
</dbReference>
<dbReference type="InterPro" id="IPR036890">
    <property type="entry name" value="HATPase_C_sf"/>
</dbReference>
<dbReference type="InterPro" id="IPR050736">
    <property type="entry name" value="Sensor_HK_Regulatory"/>
</dbReference>
<dbReference type="Pfam" id="PF02518">
    <property type="entry name" value="HATPase_c"/>
    <property type="match status" value="1"/>
</dbReference>
<keyword evidence="4" id="KW-0808">Transferase</keyword>
<evidence type="ECO:0000256" key="6">
    <source>
        <dbReference type="ARBA" id="ARBA00023012"/>
    </source>
</evidence>
<comment type="catalytic activity">
    <reaction evidence="1">
        <text>ATP + protein L-histidine = ADP + protein N-phospho-L-histidine.</text>
        <dbReference type="EC" id="2.7.13.3"/>
    </reaction>
</comment>
<evidence type="ECO:0000256" key="1">
    <source>
        <dbReference type="ARBA" id="ARBA00000085"/>
    </source>
</evidence>
<evidence type="ECO:0000256" key="5">
    <source>
        <dbReference type="ARBA" id="ARBA00022777"/>
    </source>
</evidence>
<dbReference type="SUPFAM" id="SSF47384">
    <property type="entry name" value="Homodimeric domain of signal transducing histidine kinase"/>
    <property type="match status" value="1"/>
</dbReference>
<dbReference type="PROSITE" id="PS50109">
    <property type="entry name" value="HIS_KIN"/>
    <property type="match status" value="1"/>
</dbReference>
<dbReference type="InterPro" id="IPR005467">
    <property type="entry name" value="His_kinase_dom"/>
</dbReference>
<keyword evidence="9" id="KW-1185">Reference proteome</keyword>
<dbReference type="PRINTS" id="PR00344">
    <property type="entry name" value="BCTRLSENSOR"/>
</dbReference>
<dbReference type="PANTHER" id="PTHR43711:SF26">
    <property type="entry name" value="SENSOR HISTIDINE KINASE RCSC"/>
    <property type="match status" value="1"/>
</dbReference>
<gene>
    <name evidence="8" type="ORF">ACFS25_31240</name>
</gene>
<dbReference type="SUPFAM" id="SSF55874">
    <property type="entry name" value="ATPase domain of HSP90 chaperone/DNA topoisomerase II/histidine kinase"/>
    <property type="match status" value="1"/>
</dbReference>
<evidence type="ECO:0000313" key="8">
    <source>
        <dbReference type="EMBL" id="MFD2938280.1"/>
    </source>
</evidence>
<evidence type="ECO:0000256" key="4">
    <source>
        <dbReference type="ARBA" id="ARBA00022679"/>
    </source>
</evidence>
<dbReference type="InterPro" id="IPR036097">
    <property type="entry name" value="HisK_dim/P_sf"/>
</dbReference>
<dbReference type="GO" id="GO:0016301">
    <property type="term" value="F:kinase activity"/>
    <property type="evidence" value="ECO:0007669"/>
    <property type="project" value="UniProtKB-KW"/>
</dbReference>
<keyword evidence="6" id="KW-0902">Two-component regulatory system</keyword>
<dbReference type="CDD" id="cd00075">
    <property type="entry name" value="HATPase"/>
    <property type="match status" value="1"/>
</dbReference>
<dbReference type="SMART" id="SM00387">
    <property type="entry name" value="HATPase_c"/>
    <property type="match status" value="1"/>
</dbReference>
<name>A0ABW6ASA2_9BACT</name>
<dbReference type="CDD" id="cd00082">
    <property type="entry name" value="HisKA"/>
    <property type="match status" value="1"/>
</dbReference>
<reference evidence="9" key="1">
    <citation type="journal article" date="2019" name="Int. J. Syst. Evol. Microbiol.">
        <title>The Global Catalogue of Microorganisms (GCM) 10K type strain sequencing project: providing services to taxonomists for standard genome sequencing and annotation.</title>
        <authorList>
            <consortium name="The Broad Institute Genomics Platform"/>
            <consortium name="The Broad Institute Genome Sequencing Center for Infectious Disease"/>
            <person name="Wu L."/>
            <person name="Ma J."/>
        </authorList>
    </citation>
    <scope>NUCLEOTIDE SEQUENCE [LARGE SCALE GENOMIC DNA]</scope>
    <source>
        <strain evidence="9">KCTC 52490</strain>
    </source>
</reference>
<evidence type="ECO:0000256" key="3">
    <source>
        <dbReference type="ARBA" id="ARBA00022553"/>
    </source>
</evidence>
<evidence type="ECO:0000313" key="9">
    <source>
        <dbReference type="Proteomes" id="UP001597512"/>
    </source>
</evidence>
<dbReference type="EMBL" id="JBHUOM010000050">
    <property type="protein sequence ID" value="MFD2938280.1"/>
    <property type="molecule type" value="Genomic_DNA"/>
</dbReference>